<sequence length="154" mass="17877">MLINDNHCVQAQREILRFCRTTGCDNRTPRQVLDQCSREYGSNRIRSASSCGGGLFRYECCTINVQPRCLDVPCTNRAIGEIARVCRNEWSKERFRRLRFRIFTRNCVGGGTRYNCCLGMNSRDSSTETFQKMATAFERIGWFALTHELGWIKR</sequence>
<dbReference type="AlphaFoldDB" id="T1KLP4"/>
<evidence type="ECO:0000313" key="1">
    <source>
        <dbReference type="EnsemblMetazoa" id="tetur14g03160.1"/>
    </source>
</evidence>
<protein>
    <submittedName>
        <fullName evidence="1">Uncharacterized protein</fullName>
    </submittedName>
</protein>
<dbReference type="HOGENOM" id="CLU_1898877_0_0_1"/>
<reference evidence="2" key="1">
    <citation type="submission" date="2011-08" db="EMBL/GenBank/DDBJ databases">
        <authorList>
            <person name="Rombauts S."/>
        </authorList>
    </citation>
    <scope>NUCLEOTIDE SEQUENCE</scope>
    <source>
        <strain evidence="2">London</strain>
    </source>
</reference>
<organism evidence="1 2">
    <name type="scientific">Tetranychus urticae</name>
    <name type="common">Two-spotted spider mite</name>
    <dbReference type="NCBI Taxonomy" id="32264"/>
    <lineage>
        <taxon>Eukaryota</taxon>
        <taxon>Metazoa</taxon>
        <taxon>Ecdysozoa</taxon>
        <taxon>Arthropoda</taxon>
        <taxon>Chelicerata</taxon>
        <taxon>Arachnida</taxon>
        <taxon>Acari</taxon>
        <taxon>Acariformes</taxon>
        <taxon>Trombidiformes</taxon>
        <taxon>Prostigmata</taxon>
        <taxon>Eleutherengona</taxon>
        <taxon>Raphignathae</taxon>
        <taxon>Tetranychoidea</taxon>
        <taxon>Tetranychidae</taxon>
        <taxon>Tetranychus</taxon>
    </lineage>
</organism>
<evidence type="ECO:0000313" key="2">
    <source>
        <dbReference type="Proteomes" id="UP000015104"/>
    </source>
</evidence>
<name>T1KLP4_TETUR</name>
<dbReference type="Proteomes" id="UP000015104">
    <property type="component" value="Unassembled WGS sequence"/>
</dbReference>
<dbReference type="EnsemblMetazoa" id="tetur14g03160.1">
    <property type="protein sequence ID" value="tetur14g03160.1"/>
    <property type="gene ID" value="tetur14g03160"/>
</dbReference>
<accession>T1KLP4</accession>
<proteinExistence type="predicted"/>
<dbReference type="EMBL" id="CAEY01000211">
    <property type="status" value="NOT_ANNOTATED_CDS"/>
    <property type="molecule type" value="Genomic_DNA"/>
</dbReference>
<keyword evidence="2" id="KW-1185">Reference proteome</keyword>
<reference evidence="1" key="2">
    <citation type="submission" date="2015-06" db="UniProtKB">
        <authorList>
            <consortium name="EnsemblMetazoa"/>
        </authorList>
    </citation>
    <scope>IDENTIFICATION</scope>
</reference>